<sequence length="120" mass="12842">MSTALRFLDGLALAAGGPKALLGQAHLSSCLHADHRILQAAVGFDSRFRLDSMTAGARGWVVYATDAGGNGASRDYSLYSTDAGKSWTRSGDGVMQGGHFDSDTSTRYSLYAYTLKKRKM</sequence>
<organism evidence="1 2">
    <name type="scientific">Burkholderia glumae</name>
    <name type="common">Pseudomonas glumae</name>
    <dbReference type="NCBI Taxonomy" id="337"/>
    <lineage>
        <taxon>Bacteria</taxon>
        <taxon>Pseudomonadati</taxon>
        <taxon>Pseudomonadota</taxon>
        <taxon>Betaproteobacteria</taxon>
        <taxon>Burkholderiales</taxon>
        <taxon>Burkholderiaceae</taxon>
        <taxon>Burkholderia</taxon>
    </lineage>
</organism>
<dbReference type="Proteomes" id="UP001056386">
    <property type="component" value="Chromosome 1"/>
</dbReference>
<proteinExistence type="predicted"/>
<name>A0ABY5BLI5_BURGL</name>
<evidence type="ECO:0000313" key="2">
    <source>
        <dbReference type="Proteomes" id="UP001056386"/>
    </source>
</evidence>
<gene>
    <name evidence="1" type="ORF">NFI99_21040</name>
</gene>
<dbReference type="RefSeq" id="WP_230674461.1">
    <property type="nucleotide sequence ID" value="NZ_CP021074.1"/>
</dbReference>
<keyword evidence="2" id="KW-1185">Reference proteome</keyword>
<accession>A0ABY5BLI5</accession>
<dbReference type="GeneID" id="93068749"/>
<reference evidence="1" key="1">
    <citation type="submission" date="2022-06" db="EMBL/GenBank/DDBJ databases">
        <title>Draft genome sequence of Burkholderia glumae strain GR20004 isolated from rice panicle showing bacterial panicle blight.</title>
        <authorList>
            <person name="Choi S.Y."/>
            <person name="Lee Y.H."/>
        </authorList>
    </citation>
    <scope>NUCLEOTIDE SEQUENCE</scope>
    <source>
        <strain evidence="1">GR20004</strain>
    </source>
</reference>
<dbReference type="EMBL" id="CP099587">
    <property type="protein sequence ID" value="USS47335.1"/>
    <property type="molecule type" value="Genomic_DNA"/>
</dbReference>
<protein>
    <recommendedName>
        <fullName evidence="3">Glycosyl hydrolase</fullName>
    </recommendedName>
</protein>
<evidence type="ECO:0008006" key="3">
    <source>
        <dbReference type="Google" id="ProtNLM"/>
    </source>
</evidence>
<evidence type="ECO:0000313" key="1">
    <source>
        <dbReference type="EMBL" id="USS47335.1"/>
    </source>
</evidence>